<organism evidence="2 3">
    <name type="scientific">Halococcus hamelinensis 100A6</name>
    <dbReference type="NCBI Taxonomy" id="1132509"/>
    <lineage>
        <taxon>Archaea</taxon>
        <taxon>Methanobacteriati</taxon>
        <taxon>Methanobacteriota</taxon>
        <taxon>Stenosarchaea group</taxon>
        <taxon>Halobacteria</taxon>
        <taxon>Halobacteriales</taxon>
        <taxon>Halococcaceae</taxon>
        <taxon>Halococcus</taxon>
    </lineage>
</organism>
<dbReference type="AlphaFoldDB" id="M0MBN4"/>
<dbReference type="EMBL" id="AOMB01000003">
    <property type="protein sequence ID" value="EMA42029.1"/>
    <property type="molecule type" value="Genomic_DNA"/>
</dbReference>
<dbReference type="PATRIC" id="fig|1132509.6.peg.124"/>
<evidence type="ECO:0000256" key="1">
    <source>
        <dbReference type="SAM" id="Phobius"/>
    </source>
</evidence>
<reference evidence="2 3" key="1">
    <citation type="journal article" date="2014" name="PLoS Genet.">
        <title>Phylogenetically driven sequencing of extremely halophilic archaea reveals strategies for static and dynamic osmo-response.</title>
        <authorList>
            <person name="Becker E.A."/>
            <person name="Seitzer P.M."/>
            <person name="Tritt A."/>
            <person name="Larsen D."/>
            <person name="Krusor M."/>
            <person name="Yao A.I."/>
            <person name="Wu D."/>
            <person name="Madern D."/>
            <person name="Eisen J.A."/>
            <person name="Darling A.E."/>
            <person name="Facciotti M.T."/>
        </authorList>
    </citation>
    <scope>NUCLEOTIDE SEQUENCE [LARGE SCALE GENOMIC DNA]</scope>
    <source>
        <strain evidence="2 3">100A6</strain>
    </source>
</reference>
<dbReference type="RefSeq" id="WP_007689754.1">
    <property type="nucleotide sequence ID" value="NZ_AJRK01000420.1"/>
</dbReference>
<keyword evidence="1" id="KW-1133">Transmembrane helix</keyword>
<sequence length="99" mass="10799">MSTATERFPIDRFYIWMGLMAIIGLSIIVSSVASILAGSGGFWNWMMIVGGGALLVMAGWEARQRNPTEFSKSDYWFVFLALAALLSVVGSALTLLSFL</sequence>
<dbReference type="Proteomes" id="UP000011566">
    <property type="component" value="Unassembled WGS sequence"/>
</dbReference>
<keyword evidence="1" id="KW-0812">Transmembrane</keyword>
<feature type="transmembrane region" description="Helical" evidence="1">
    <location>
        <begin position="42"/>
        <end position="63"/>
    </location>
</feature>
<name>M0MBN4_9EURY</name>
<protein>
    <submittedName>
        <fullName evidence="2">Uncharacterized protein</fullName>
    </submittedName>
</protein>
<feature type="transmembrane region" description="Helical" evidence="1">
    <location>
        <begin position="75"/>
        <end position="98"/>
    </location>
</feature>
<keyword evidence="1" id="KW-0472">Membrane</keyword>
<proteinExistence type="predicted"/>
<gene>
    <name evidence="2" type="ORF">C447_00525</name>
</gene>
<keyword evidence="3" id="KW-1185">Reference proteome</keyword>
<evidence type="ECO:0000313" key="3">
    <source>
        <dbReference type="Proteomes" id="UP000011566"/>
    </source>
</evidence>
<comment type="caution">
    <text evidence="2">The sequence shown here is derived from an EMBL/GenBank/DDBJ whole genome shotgun (WGS) entry which is preliminary data.</text>
</comment>
<evidence type="ECO:0000313" key="2">
    <source>
        <dbReference type="EMBL" id="EMA42029.1"/>
    </source>
</evidence>
<feature type="transmembrane region" description="Helical" evidence="1">
    <location>
        <begin position="12"/>
        <end position="36"/>
    </location>
</feature>
<accession>M0MBN4</accession>